<dbReference type="PIRSF" id="PIRSF015853">
    <property type="entry name" value="Pep_DppA"/>
    <property type="match status" value="1"/>
</dbReference>
<sequence>MLTKLYRVFFIVFLLCQGMILGAKPLKIFISVDMEGIGGIGTSEMTRHGGKDYNVGRQLMTDEVNAVVKAIFKNGPSEILVNDSHGDMQNLIHQQLDPRVVYIQGNKKPFGMVQGLDDSFDAAIFLGYHARAGTPRGFLAHTGSGSVKGLWLNGIEVGEGGLNAFFAGELNVPVILAAGDDVFTTQFGELVNCELVATKTAETAQVARLKHGELVQRELFAATERALKKLKKIKPLKNKNSIQIKLKFSSTIQAEVLQAIPGMDRVDGYTVGYTAKNMQEAYSLIRLMYKYVKP</sequence>
<dbReference type="InterPro" id="IPR027476">
    <property type="entry name" value="DppA_N"/>
</dbReference>
<gene>
    <name evidence="1" type="ORF">METZ01_LOCUS4388</name>
</gene>
<dbReference type="InterPro" id="IPR007035">
    <property type="entry name" value="Peptidase_M55"/>
</dbReference>
<evidence type="ECO:0000313" key="1">
    <source>
        <dbReference type="EMBL" id="SUZ51534.1"/>
    </source>
</evidence>
<protein>
    <recommendedName>
        <fullName evidence="2">Peptidase M55 D-aminopeptidase</fullName>
    </recommendedName>
</protein>
<dbReference type="AlphaFoldDB" id="A0A381NBV1"/>
<dbReference type="Gene3D" id="3.40.50.10780">
    <property type="entry name" value="Dipeptide transport protein"/>
    <property type="match status" value="1"/>
</dbReference>
<dbReference type="Pfam" id="PF04951">
    <property type="entry name" value="Peptidase_M55"/>
    <property type="match status" value="1"/>
</dbReference>
<evidence type="ECO:0008006" key="2">
    <source>
        <dbReference type="Google" id="ProtNLM"/>
    </source>
</evidence>
<dbReference type="EMBL" id="UINC01000225">
    <property type="protein sequence ID" value="SUZ51534.1"/>
    <property type="molecule type" value="Genomic_DNA"/>
</dbReference>
<accession>A0A381NBV1</accession>
<dbReference type="InterPro" id="IPR036177">
    <property type="entry name" value="Peptidase_M55_sf"/>
</dbReference>
<dbReference type="SUPFAM" id="SSF63992">
    <property type="entry name" value="Dipeptide transport protein"/>
    <property type="match status" value="1"/>
</dbReference>
<name>A0A381NBV1_9ZZZZ</name>
<dbReference type="Gene3D" id="3.30.1360.130">
    <property type="entry name" value="Dipeptide transport protein"/>
    <property type="match status" value="1"/>
</dbReference>
<reference evidence="1" key="1">
    <citation type="submission" date="2018-05" db="EMBL/GenBank/DDBJ databases">
        <authorList>
            <person name="Lanie J.A."/>
            <person name="Ng W.-L."/>
            <person name="Kazmierczak K.M."/>
            <person name="Andrzejewski T.M."/>
            <person name="Davidsen T.M."/>
            <person name="Wayne K.J."/>
            <person name="Tettelin H."/>
            <person name="Glass J.I."/>
            <person name="Rusch D."/>
            <person name="Podicherti R."/>
            <person name="Tsui H.-C.T."/>
            <person name="Winkler M.E."/>
        </authorList>
    </citation>
    <scope>NUCLEOTIDE SEQUENCE</scope>
</reference>
<organism evidence="1">
    <name type="scientific">marine metagenome</name>
    <dbReference type="NCBI Taxonomy" id="408172"/>
    <lineage>
        <taxon>unclassified sequences</taxon>
        <taxon>metagenomes</taxon>
        <taxon>ecological metagenomes</taxon>
    </lineage>
</organism>
<dbReference type="CDD" id="cd08663">
    <property type="entry name" value="DAP_dppA_1"/>
    <property type="match status" value="1"/>
</dbReference>
<proteinExistence type="predicted"/>